<feature type="transmembrane region" description="Helical" evidence="1">
    <location>
        <begin position="25"/>
        <end position="51"/>
    </location>
</feature>
<evidence type="ECO:0000256" key="1">
    <source>
        <dbReference type="SAM" id="Phobius"/>
    </source>
</evidence>
<organism evidence="2">
    <name type="scientific">Tetraselmis sp. GSL018</name>
    <dbReference type="NCBI Taxonomy" id="582737"/>
    <lineage>
        <taxon>Eukaryota</taxon>
        <taxon>Viridiplantae</taxon>
        <taxon>Chlorophyta</taxon>
        <taxon>core chlorophytes</taxon>
        <taxon>Chlorodendrophyceae</taxon>
        <taxon>Chlorodendrales</taxon>
        <taxon>Chlorodendraceae</taxon>
        <taxon>Tetraselmis</taxon>
    </lineage>
</organism>
<feature type="transmembrane region" description="Helical" evidence="1">
    <location>
        <begin position="105"/>
        <end position="125"/>
    </location>
</feature>
<keyword evidence="1" id="KW-0812">Transmembrane</keyword>
<feature type="transmembrane region" description="Helical" evidence="1">
    <location>
        <begin position="725"/>
        <end position="742"/>
    </location>
</feature>
<feature type="transmembrane region" description="Helical" evidence="1">
    <location>
        <begin position="831"/>
        <end position="852"/>
    </location>
</feature>
<protein>
    <submittedName>
        <fullName evidence="2">No exine formation 1 isoform 1</fullName>
    </submittedName>
</protein>
<feature type="transmembrane region" description="Helical" evidence="1">
    <location>
        <begin position="238"/>
        <end position="254"/>
    </location>
</feature>
<feature type="transmembrane region" description="Helical" evidence="1">
    <location>
        <begin position="476"/>
        <end position="493"/>
    </location>
</feature>
<feature type="transmembrane region" description="Helical" evidence="1">
    <location>
        <begin position="913"/>
        <end position="934"/>
    </location>
</feature>
<feature type="transmembrane region" description="Helical" evidence="1">
    <location>
        <begin position="337"/>
        <end position="364"/>
    </location>
</feature>
<feature type="transmembrane region" description="Helical" evidence="1">
    <location>
        <begin position="418"/>
        <end position="438"/>
    </location>
</feature>
<feature type="transmembrane region" description="Helical" evidence="1">
    <location>
        <begin position="599"/>
        <end position="617"/>
    </location>
</feature>
<dbReference type="EMBL" id="GBEZ01011075">
    <property type="protein sequence ID" value="JAC74677.1"/>
    <property type="molecule type" value="Transcribed_RNA"/>
</dbReference>
<feature type="transmembrane region" description="Helical" evidence="1">
    <location>
        <begin position="207"/>
        <end position="232"/>
    </location>
</feature>
<keyword evidence="1" id="KW-1133">Transmembrane helix</keyword>
<sequence length="1095" mass="117446">MSSKTGYTPNTFQYNIQTACALVPALLVLAGFGGQIVMGTFLVGSMITYILDAMQYREGSFAALWVTLAAANMGLIMSNVPFSPLRLIGIDWMPNAPSDVSRPPLLSLLLLLIGGQTIMFTGCWATLQFKWIQYQYPVVACALEQLVLQAALPISAAVQASGIIAAVGAPSAPFYLMVVLCAMYRMFCLPLTSSFSTGKGNVIQSKAICGLSALVVCLLPAATFVAMHWAVLFAWTKFWSLAILVSVPVLWICVQEEGLWWLGSSPDAQGVLRKGLALLALAVAVAGVEGRVVFRIFEQYVTIYPPWSYIVITAAMYGAAAVVVLHVTGVLGSSVDVAVGGVVLVLSTAGGCFAMGVPVFVIPAPLVAAAGLSLYYESRLLRDYLIFMAGAAAASVWFVHHHFWFLEIELGGLSVRDLCKLMLGMLLPALTVPGLVISNSSHHLVSLLLSVQAAMVAFVEEHLFAGPHGEEEMYPAYMVLATSLFGMTVAHRMKSAGKLSSWGAWVCHSCYASKLSMLAVPEAYMVRPVLLFALAVSAPLVLYPDSTAGLIGAHHRRAKLKPWQGILHAAMVVLTVVAGRFAVFDVIQWVTSSQPSEAVAAGGLLLASGIGCLPLVHKHYTNNAAARNAILGVCTLAALLFLLRPPFPVRTGSKCPHLPFGLCPRLWDESHAPYHEADDLAIYSMGEARRTHQPLWLLIAAVCCGLLALTPGARRGLPSVTALSWKLMVSGVSGSCVAGYVGLEFFRHCFGLQILLWGGMLLVASSVVLLQASSQTVPSGLLSVALWLPTFPVALVLEHLSPLPPLPQLSQRLHPDMGMDVDIERHSLRRASLLGVFAAQAVLIAFVIKLRIPSLLSQQKGKSPIEEALIADEDGGSGGPGGFLMRFNVPTACLPSMPFPAAGKRRSQGGEALWYLCLAGNGACLMAFFISLLLSLDAGGGGDANIFALAPLLLLLNRDDLLLSGLTQGRRYFPPVAAVVVYLGAGAANQILETTLSPHSASSRLALDASPSWYFLRNACCLMACLPTHSMFLKYLWDWQPQDDSQITIFTPLNLLALCFTDLETVRLLSVLAMVANCLQFLSMRQRNRRALRAI</sequence>
<reference evidence="2" key="1">
    <citation type="submission" date="2014-05" db="EMBL/GenBank/DDBJ databases">
        <title>The transcriptome of the halophilic microalga Tetraselmis sp. GSL018 isolated from the Great Salt Lake, Utah.</title>
        <authorList>
            <person name="Jinkerson R.E."/>
            <person name="D'Adamo S."/>
            <person name="Posewitz M.C."/>
        </authorList>
    </citation>
    <scope>NUCLEOTIDE SEQUENCE</scope>
    <source>
        <strain evidence="2">GSL018</strain>
    </source>
</reference>
<keyword evidence="1" id="KW-0472">Membrane</keyword>
<accession>A0A061RP81</accession>
<feature type="transmembrane region" description="Helical" evidence="1">
    <location>
        <begin position="384"/>
        <end position="406"/>
    </location>
</feature>
<feature type="transmembrane region" description="Helical" evidence="1">
    <location>
        <begin position="63"/>
        <end position="85"/>
    </location>
</feature>
<proteinExistence type="predicted"/>
<evidence type="ECO:0000313" key="2">
    <source>
        <dbReference type="EMBL" id="JAC74677.1"/>
    </source>
</evidence>
<feature type="transmembrane region" description="Helical" evidence="1">
    <location>
        <begin position="695"/>
        <end position="713"/>
    </location>
</feature>
<gene>
    <name evidence="2" type="ORF">TSPGSL018_25302</name>
</gene>
<feature type="transmembrane region" description="Helical" evidence="1">
    <location>
        <begin position="275"/>
        <end position="294"/>
    </location>
</feature>
<dbReference type="PANTHER" id="PTHR35313:SF1">
    <property type="entry name" value="NO EXINE FORMATION 1"/>
    <property type="match status" value="1"/>
</dbReference>
<name>A0A061RP81_9CHLO</name>
<dbReference type="AlphaFoldDB" id="A0A061RP81"/>
<feature type="transmembrane region" description="Helical" evidence="1">
    <location>
        <begin position="565"/>
        <end position="587"/>
    </location>
</feature>
<dbReference type="PANTHER" id="PTHR35313">
    <property type="entry name" value="NO EXINE FORMATION 1"/>
    <property type="match status" value="1"/>
</dbReference>
<feature type="transmembrane region" description="Helical" evidence="1">
    <location>
        <begin position="754"/>
        <end position="772"/>
    </location>
</feature>
<feature type="transmembrane region" description="Helical" evidence="1">
    <location>
        <begin position="306"/>
        <end position="325"/>
    </location>
</feature>